<gene>
    <name evidence="2" type="ORF">GSF08_01765</name>
</gene>
<evidence type="ECO:0000313" key="3">
    <source>
        <dbReference type="Proteomes" id="UP000434036"/>
    </source>
</evidence>
<comment type="caution">
    <text evidence="2">The sequence shown here is derived from an EMBL/GenBank/DDBJ whole genome shotgun (WGS) entry which is preliminary data.</text>
</comment>
<evidence type="ECO:0008006" key="4">
    <source>
        <dbReference type="Google" id="ProtNLM"/>
    </source>
</evidence>
<name>A0A6N8U453_9FIRM</name>
<dbReference type="RefSeq" id="WP_160624155.1">
    <property type="nucleotide sequence ID" value="NZ_WUUQ01000001.1"/>
</dbReference>
<organism evidence="2 3">
    <name type="scientific">Copranaerobaculum intestinale</name>
    <dbReference type="NCBI Taxonomy" id="2692629"/>
    <lineage>
        <taxon>Bacteria</taxon>
        <taxon>Bacillati</taxon>
        <taxon>Bacillota</taxon>
        <taxon>Erysipelotrichia</taxon>
        <taxon>Erysipelotrichales</taxon>
        <taxon>Erysipelotrichaceae</taxon>
        <taxon>Copranaerobaculum</taxon>
    </lineage>
</organism>
<feature type="chain" id="PRO_5026863066" description="DUF4292 domain-containing protein" evidence="1">
    <location>
        <begin position="22"/>
        <end position="261"/>
    </location>
</feature>
<sequence length="261" mass="29448">MKRLGTFMLCTALLFSAAACGKKNPVDDKALDKLEEVQKQTMKYQSASYELRVKTAVDKETASIKAAGKFVLSDKPQFSFILDMTANGQSYKDFADIYMYDNTLYLNMMGSKMKMPFSSAENTIEEFTDEGKGMDRKTFKKLLKKASFDNDKIVLVIDGKKLTKYVKEASKDTETFTSQYKNTEYEDIKLEIAYDKKAYLTGLTSNFTMLSNDQTSKASFTLKLSERDRISDIDFPDNLNEYQIPGTAGQEIPSLIPGQGL</sequence>
<evidence type="ECO:0000313" key="2">
    <source>
        <dbReference type="EMBL" id="MXQ72671.1"/>
    </source>
</evidence>
<dbReference type="AlphaFoldDB" id="A0A6N8U453"/>
<dbReference type="Gene3D" id="2.50.20.20">
    <property type="match status" value="1"/>
</dbReference>
<reference evidence="2 3" key="2">
    <citation type="submission" date="2020-01" db="EMBL/GenBank/DDBJ databases">
        <title>Clostridiaceae sp. nov. isolated from the gut of human by culturomics.</title>
        <authorList>
            <person name="Chang Y."/>
        </authorList>
    </citation>
    <scope>NUCLEOTIDE SEQUENCE [LARGE SCALE GENOMIC DNA]</scope>
    <source>
        <strain evidence="2 3">DONG20-135</strain>
    </source>
</reference>
<dbReference type="Proteomes" id="UP000434036">
    <property type="component" value="Unassembled WGS sequence"/>
</dbReference>
<proteinExistence type="predicted"/>
<accession>A0A6N8U453</accession>
<protein>
    <recommendedName>
        <fullName evidence="4">DUF4292 domain-containing protein</fullName>
    </recommendedName>
</protein>
<dbReference type="EMBL" id="WUUQ01000001">
    <property type="protein sequence ID" value="MXQ72671.1"/>
    <property type="molecule type" value="Genomic_DNA"/>
</dbReference>
<keyword evidence="3" id="KW-1185">Reference proteome</keyword>
<feature type="signal peptide" evidence="1">
    <location>
        <begin position="1"/>
        <end position="21"/>
    </location>
</feature>
<keyword evidence="1" id="KW-0732">Signal</keyword>
<evidence type="ECO:0000256" key="1">
    <source>
        <dbReference type="SAM" id="SignalP"/>
    </source>
</evidence>
<reference evidence="2 3" key="1">
    <citation type="submission" date="2019-12" db="EMBL/GenBank/DDBJ databases">
        <authorList>
            <person name="Yang R."/>
        </authorList>
    </citation>
    <scope>NUCLEOTIDE SEQUENCE [LARGE SCALE GENOMIC DNA]</scope>
    <source>
        <strain evidence="2 3">DONG20-135</strain>
    </source>
</reference>
<dbReference type="PROSITE" id="PS51257">
    <property type="entry name" value="PROKAR_LIPOPROTEIN"/>
    <property type="match status" value="1"/>
</dbReference>